<gene>
    <name evidence="2" type="ORF">B1R32_11158</name>
</gene>
<organism evidence="2 3">
    <name type="scientific">Abditibacterium utsteinense</name>
    <dbReference type="NCBI Taxonomy" id="1960156"/>
    <lineage>
        <taxon>Bacteria</taxon>
        <taxon>Pseudomonadati</taxon>
        <taxon>Abditibacteriota</taxon>
        <taxon>Abditibacteriia</taxon>
        <taxon>Abditibacteriales</taxon>
        <taxon>Abditibacteriaceae</taxon>
        <taxon>Abditibacterium</taxon>
    </lineage>
</organism>
<dbReference type="InParanoid" id="A0A2S8SRT0"/>
<feature type="chain" id="PRO_5015784111" evidence="1">
    <location>
        <begin position="25"/>
        <end position="267"/>
    </location>
</feature>
<keyword evidence="3" id="KW-1185">Reference proteome</keyword>
<dbReference type="AlphaFoldDB" id="A0A2S8SRT0"/>
<reference evidence="2 3" key="1">
    <citation type="journal article" date="2018" name="Syst. Appl. Microbiol.">
        <title>Abditibacterium utsteinense sp. nov., the first cultivated member of candidate phylum FBP, isolated from ice-free Antarctic soil samples.</title>
        <authorList>
            <person name="Tahon G."/>
            <person name="Tytgat B."/>
            <person name="Lebbe L."/>
            <person name="Carlier A."/>
            <person name="Willems A."/>
        </authorList>
    </citation>
    <scope>NUCLEOTIDE SEQUENCE [LARGE SCALE GENOMIC DNA]</scope>
    <source>
        <strain evidence="2 3">LMG 29911</strain>
    </source>
</reference>
<keyword evidence="1" id="KW-0732">Signal</keyword>
<feature type="signal peptide" evidence="1">
    <location>
        <begin position="1"/>
        <end position="24"/>
    </location>
</feature>
<name>A0A2S8SRT0_9BACT</name>
<dbReference type="EMBL" id="NIGF01000011">
    <property type="protein sequence ID" value="PQV63497.1"/>
    <property type="molecule type" value="Genomic_DNA"/>
</dbReference>
<evidence type="ECO:0000256" key="1">
    <source>
        <dbReference type="SAM" id="SignalP"/>
    </source>
</evidence>
<dbReference type="Proteomes" id="UP000237684">
    <property type="component" value="Unassembled WGS sequence"/>
</dbReference>
<evidence type="ECO:0000313" key="3">
    <source>
        <dbReference type="Proteomes" id="UP000237684"/>
    </source>
</evidence>
<proteinExistence type="predicted"/>
<evidence type="ECO:0000313" key="2">
    <source>
        <dbReference type="EMBL" id="PQV63497.1"/>
    </source>
</evidence>
<sequence length="267" mass="28647">MLMNKLPLWAGAACLCLTHSPARAQTQKISRLEANRVAANRGAASTKNEGTIASARPIISLAAFLQMRAAQITRLNRISDDYNSRRLKQQTTMAQSQEDLRSAQLPGSFDEKKAARLSGEINLARQKVAADFLAARTKALQTLDSVQRAQLESLATDTRFEVRTDRFYQLFLLPLEELFSAQFGATERREYLQMQSARGPRSGTSKRSGTGAGTGTYGVYGGAGYGGPQYGVYGGYGRGPVGVHVGVGRGGPTIGVGIGGIFGVGRR</sequence>
<accession>A0A2S8SRT0</accession>
<comment type="caution">
    <text evidence="2">The sequence shown here is derived from an EMBL/GenBank/DDBJ whole genome shotgun (WGS) entry which is preliminary data.</text>
</comment>
<protein>
    <submittedName>
        <fullName evidence="2">Uncharacterized protein</fullName>
    </submittedName>
</protein>